<reference evidence="4" key="1">
    <citation type="submission" date="2016-11" db="EMBL/GenBank/DDBJ databases">
        <authorList>
            <person name="Varghese N."/>
            <person name="Submissions S."/>
        </authorList>
    </citation>
    <scope>NUCLEOTIDE SEQUENCE [LARGE SCALE GENOMIC DNA]</scope>
    <source>
        <strain evidence="4">DSM 100572</strain>
    </source>
</reference>
<evidence type="ECO:0000313" key="3">
    <source>
        <dbReference type="EMBL" id="SHH81527.1"/>
    </source>
</evidence>
<feature type="domain" description="F5/8 type C" evidence="2">
    <location>
        <begin position="220"/>
        <end position="411"/>
    </location>
</feature>
<proteinExistence type="predicted"/>
<evidence type="ECO:0000259" key="2">
    <source>
        <dbReference type="PROSITE" id="PS50022"/>
    </source>
</evidence>
<evidence type="ECO:0000256" key="1">
    <source>
        <dbReference type="SAM" id="SignalP"/>
    </source>
</evidence>
<dbReference type="Gene3D" id="2.60.120.260">
    <property type="entry name" value="Galactose-binding domain-like"/>
    <property type="match status" value="1"/>
</dbReference>
<dbReference type="RefSeq" id="WP_073121680.1">
    <property type="nucleotide sequence ID" value="NZ_BMEN01000004.1"/>
</dbReference>
<dbReference type="InterPro" id="IPR032527">
    <property type="entry name" value="DUF4959"/>
</dbReference>
<dbReference type="Pfam" id="PF17166">
    <property type="entry name" value="DUF5126"/>
    <property type="match status" value="1"/>
</dbReference>
<name>A0A1M5W250_9FLAO</name>
<dbReference type="Proteomes" id="UP000184109">
    <property type="component" value="Unassembled WGS sequence"/>
</dbReference>
<dbReference type="EMBL" id="FQXQ01000004">
    <property type="protein sequence ID" value="SHH81527.1"/>
    <property type="molecule type" value="Genomic_DNA"/>
</dbReference>
<dbReference type="PROSITE" id="PS51257">
    <property type="entry name" value="PROKAR_LIPOPROTEIN"/>
    <property type="match status" value="1"/>
</dbReference>
<dbReference type="AlphaFoldDB" id="A0A1M5W250"/>
<sequence>MKRNIIKSLSFIILSSFMTLISCAEDIGNTPLESNTNGPGKVTNVTVQNLSGKAAIRYTLPDDQDLLYVVAKYQLENGTDMEVKSSYYLNFMLLEGFKGEVEGKEDIEVEITAVNRSEVASEPVIITVTPKKAPIYDVRSSLKVDNDFGGMSISALNPSKDKVSLLIMQKNDEGDWEPTPTSLYDTTLDTIMKSVRGLDTIPKEFQFVVRDRWFNYSDTLSQIVKPLYETEMPKANMNIVKLSNDAPYHAGHVNDRNLFDGEAPNYWASYFSARSYSGDHLVTFDIGEEVKLSRIHLRNFGEPVGPGGTRLYFYLGAVKKFRLWGTKTIGGDPATNGDLSNWTLLGEYDVIKPSGLPYNSEDNEDFIAGRDGADYMIPIDKEKVRYLRIEGLENWIGAKYMAINEVEVYGNPDFVEEPEEN</sequence>
<dbReference type="STRING" id="1195760.SAMN05444281_2140"/>
<dbReference type="InterPro" id="IPR008979">
    <property type="entry name" value="Galactose-bd-like_sf"/>
</dbReference>
<feature type="signal peptide" evidence="1">
    <location>
        <begin position="1"/>
        <end position="24"/>
    </location>
</feature>
<dbReference type="OrthoDB" id="1312186at2"/>
<dbReference type="SUPFAM" id="SSF49785">
    <property type="entry name" value="Galactose-binding domain-like"/>
    <property type="match status" value="1"/>
</dbReference>
<organism evidence="3 4">
    <name type="scientific">Wenyingzhuangia marina</name>
    <dbReference type="NCBI Taxonomy" id="1195760"/>
    <lineage>
        <taxon>Bacteria</taxon>
        <taxon>Pseudomonadati</taxon>
        <taxon>Bacteroidota</taxon>
        <taxon>Flavobacteriia</taxon>
        <taxon>Flavobacteriales</taxon>
        <taxon>Flavobacteriaceae</taxon>
        <taxon>Wenyingzhuangia</taxon>
    </lineage>
</organism>
<dbReference type="InterPro" id="IPR033431">
    <property type="entry name" value="DUF5126"/>
</dbReference>
<keyword evidence="1" id="KW-0732">Signal</keyword>
<gene>
    <name evidence="3" type="ORF">SAMN05444281_2140</name>
</gene>
<dbReference type="Pfam" id="PF16391">
    <property type="entry name" value="DUF5000"/>
    <property type="match status" value="1"/>
</dbReference>
<dbReference type="InterPro" id="IPR032164">
    <property type="entry name" value="DUF5000"/>
</dbReference>
<dbReference type="InterPro" id="IPR000421">
    <property type="entry name" value="FA58C"/>
</dbReference>
<accession>A0A1M5W250</accession>
<dbReference type="PROSITE" id="PS50022">
    <property type="entry name" value="FA58C_3"/>
    <property type="match status" value="1"/>
</dbReference>
<evidence type="ECO:0000313" key="4">
    <source>
        <dbReference type="Proteomes" id="UP000184109"/>
    </source>
</evidence>
<keyword evidence="4" id="KW-1185">Reference proteome</keyword>
<protein>
    <recommendedName>
        <fullName evidence="2">F5/8 type C domain-containing protein</fullName>
    </recommendedName>
</protein>
<dbReference type="Pfam" id="PF16323">
    <property type="entry name" value="DUF4959"/>
    <property type="match status" value="1"/>
</dbReference>
<feature type="chain" id="PRO_5012951656" description="F5/8 type C domain-containing protein" evidence="1">
    <location>
        <begin position="25"/>
        <end position="421"/>
    </location>
</feature>